<comment type="caution">
    <text evidence="1">The sequence shown here is derived from an EMBL/GenBank/DDBJ whole genome shotgun (WGS) entry which is preliminary data.</text>
</comment>
<dbReference type="RefSeq" id="WP_184873057.1">
    <property type="nucleotide sequence ID" value="NZ_JACHEF010000002.1"/>
</dbReference>
<gene>
    <name evidence="1" type="ORF">HNQ71_002781</name>
</gene>
<accession>A0A841P4K2</accession>
<reference evidence="1 2" key="1">
    <citation type="submission" date="2020-08" db="EMBL/GenBank/DDBJ databases">
        <title>Genomic Encyclopedia of Type Strains, Phase IV (KMG-IV): sequencing the most valuable type-strain genomes for metagenomic binning, comparative biology and taxonomic classification.</title>
        <authorList>
            <person name="Goeker M."/>
        </authorList>
    </citation>
    <scope>NUCLEOTIDE SEQUENCE [LARGE SCALE GENOMIC DNA]</scope>
    <source>
        <strain evidence="1 2">DSM 100039</strain>
    </source>
</reference>
<organism evidence="1 2">
    <name type="scientific">Mesorhizobium sangaii</name>
    <dbReference type="NCBI Taxonomy" id="505389"/>
    <lineage>
        <taxon>Bacteria</taxon>
        <taxon>Pseudomonadati</taxon>
        <taxon>Pseudomonadota</taxon>
        <taxon>Alphaproteobacteria</taxon>
        <taxon>Hyphomicrobiales</taxon>
        <taxon>Phyllobacteriaceae</taxon>
        <taxon>Mesorhizobium</taxon>
    </lineage>
</organism>
<name>A0A841P4K2_9HYPH</name>
<keyword evidence="2" id="KW-1185">Reference proteome</keyword>
<evidence type="ECO:0000313" key="1">
    <source>
        <dbReference type="EMBL" id="MBB6410116.1"/>
    </source>
</evidence>
<evidence type="ECO:0000313" key="2">
    <source>
        <dbReference type="Proteomes" id="UP000556329"/>
    </source>
</evidence>
<dbReference type="AlphaFoldDB" id="A0A841P4K2"/>
<proteinExistence type="predicted"/>
<protein>
    <submittedName>
        <fullName evidence="1">Uncharacterized protein</fullName>
    </submittedName>
</protein>
<sequence>MSVSATNRVTHCCEAVARYECPVRGDKAGAASVAREPLMHPYWITPSGHLGVGITARSEADALQLFALAFGSAEKIVSIEIIKDMNDLEQNHVVPNMGGANWFRRGIWFPQGQEHISN</sequence>
<dbReference type="Proteomes" id="UP000556329">
    <property type="component" value="Unassembled WGS sequence"/>
</dbReference>
<dbReference type="EMBL" id="JACHEF010000002">
    <property type="protein sequence ID" value="MBB6410116.1"/>
    <property type="molecule type" value="Genomic_DNA"/>
</dbReference>